<comment type="caution">
    <text evidence="1">The sequence shown here is derived from an EMBL/GenBank/DDBJ whole genome shotgun (WGS) entry which is preliminary data.</text>
</comment>
<evidence type="ECO:0000313" key="2">
    <source>
        <dbReference type="Proteomes" id="UP000032683"/>
    </source>
</evidence>
<dbReference type="EMBL" id="BANJ01000020">
    <property type="protein sequence ID" value="GAN99308.1"/>
    <property type="molecule type" value="Genomic_DNA"/>
</dbReference>
<dbReference type="RefSeq" id="WP_148371085.1">
    <property type="nucleotide sequence ID" value="NZ_BANJ01000020.1"/>
</dbReference>
<name>A0A0D6Q7L1_KOMXY</name>
<dbReference type="AlphaFoldDB" id="A0A0D6Q7L1"/>
<proteinExistence type="predicted"/>
<organism evidence="1 2">
    <name type="scientific">Komagataeibacter xylinus NBRC 13693</name>
    <dbReference type="NCBI Taxonomy" id="1234668"/>
    <lineage>
        <taxon>Bacteria</taxon>
        <taxon>Pseudomonadati</taxon>
        <taxon>Pseudomonadota</taxon>
        <taxon>Alphaproteobacteria</taxon>
        <taxon>Acetobacterales</taxon>
        <taxon>Acetobacteraceae</taxon>
        <taxon>Komagataeibacter</taxon>
    </lineage>
</organism>
<gene>
    <name evidence="1" type="ORF">Gxy13693_020_001</name>
</gene>
<dbReference type="Proteomes" id="UP000032683">
    <property type="component" value="Unassembled WGS sequence"/>
</dbReference>
<evidence type="ECO:0000313" key="1">
    <source>
        <dbReference type="EMBL" id="GAN99308.1"/>
    </source>
</evidence>
<accession>A0A0D6Q7L1</accession>
<protein>
    <submittedName>
        <fullName evidence="1">Uncharacterized protein</fullName>
    </submittedName>
</protein>
<reference evidence="1 2" key="1">
    <citation type="submission" date="2012-11" db="EMBL/GenBank/DDBJ databases">
        <title>Whole genome sequence of Gluconacetobacter xylinus NBRC 13693.</title>
        <authorList>
            <person name="Azuma Y."/>
            <person name="Higashiura N."/>
            <person name="Hirakawa H."/>
            <person name="Matsushita K."/>
        </authorList>
    </citation>
    <scope>NUCLEOTIDE SEQUENCE [LARGE SCALE GENOMIC DNA]</scope>
    <source>
        <strain evidence="1 2">NBRC 13693</strain>
    </source>
</reference>
<sequence length="233" mass="26747">MSISTPIGLRLKNTLDAECQHMQNTWFFKWRHIGGAAPVEIEGFDGGMIHYTGVEFSGSAQIVYWSTIQRYAKKKVQELFDNLEHELKQYPVEVRAQSISESESLIRHFIDKIRKTAIENDRILRGNGHRFPSPYDKGRWAGAQDQDIKNRSAQIRHIYYDIEVSRLVKNIKSHVDLLPARQSDQILITVEEIEKNPSKMKGFLKSIQTIVEGTASNVASTYIQEFLKPFLGP</sequence>